<dbReference type="Pfam" id="PF13231">
    <property type="entry name" value="PMT_2"/>
    <property type="match status" value="1"/>
</dbReference>
<protein>
    <recommendedName>
        <fullName evidence="9">Glycosyltransferase RgtA/B/C/D-like domain-containing protein</fullName>
    </recommendedName>
</protein>
<dbReference type="EMBL" id="MFJF01000010">
    <property type="protein sequence ID" value="OGG07186.1"/>
    <property type="molecule type" value="Genomic_DNA"/>
</dbReference>
<feature type="transmembrane region" description="Helical" evidence="8">
    <location>
        <begin position="103"/>
        <end position="122"/>
    </location>
</feature>
<evidence type="ECO:0000256" key="3">
    <source>
        <dbReference type="ARBA" id="ARBA00022676"/>
    </source>
</evidence>
<evidence type="ECO:0000313" key="11">
    <source>
        <dbReference type="Proteomes" id="UP000177354"/>
    </source>
</evidence>
<keyword evidence="3" id="KW-0328">Glycosyltransferase</keyword>
<dbReference type="GO" id="GO:0016763">
    <property type="term" value="F:pentosyltransferase activity"/>
    <property type="evidence" value="ECO:0007669"/>
    <property type="project" value="TreeGrafter"/>
</dbReference>
<dbReference type="GO" id="GO:0005886">
    <property type="term" value="C:plasma membrane"/>
    <property type="evidence" value="ECO:0007669"/>
    <property type="project" value="UniProtKB-SubCell"/>
</dbReference>
<evidence type="ECO:0000256" key="4">
    <source>
        <dbReference type="ARBA" id="ARBA00022679"/>
    </source>
</evidence>
<feature type="transmembrane region" description="Helical" evidence="8">
    <location>
        <begin position="129"/>
        <end position="147"/>
    </location>
</feature>
<dbReference type="PANTHER" id="PTHR33908:SF11">
    <property type="entry name" value="MEMBRANE PROTEIN"/>
    <property type="match status" value="1"/>
</dbReference>
<evidence type="ECO:0000256" key="6">
    <source>
        <dbReference type="ARBA" id="ARBA00022989"/>
    </source>
</evidence>
<evidence type="ECO:0000259" key="9">
    <source>
        <dbReference type="Pfam" id="PF13231"/>
    </source>
</evidence>
<feature type="transmembrane region" description="Helical" evidence="8">
    <location>
        <begin position="289"/>
        <end position="308"/>
    </location>
</feature>
<dbReference type="GO" id="GO:0009103">
    <property type="term" value="P:lipopolysaccharide biosynthetic process"/>
    <property type="evidence" value="ECO:0007669"/>
    <property type="project" value="UniProtKB-ARBA"/>
</dbReference>
<keyword evidence="6 8" id="KW-1133">Transmembrane helix</keyword>
<comment type="subcellular location">
    <subcellularLocation>
        <location evidence="1">Cell membrane</location>
        <topology evidence="1">Multi-pass membrane protein</topology>
    </subcellularLocation>
</comment>
<proteinExistence type="predicted"/>
<keyword evidence="4" id="KW-0808">Transferase</keyword>
<dbReference type="InterPro" id="IPR038731">
    <property type="entry name" value="RgtA/B/C-like"/>
</dbReference>
<gene>
    <name evidence="10" type="ORF">A2777_04895</name>
</gene>
<feature type="transmembrane region" description="Helical" evidence="8">
    <location>
        <begin position="167"/>
        <end position="189"/>
    </location>
</feature>
<dbReference type="InterPro" id="IPR050297">
    <property type="entry name" value="LipidA_mod_glycosyltrf_83"/>
</dbReference>
<comment type="caution">
    <text evidence="10">The sequence shown here is derived from an EMBL/GenBank/DDBJ whole genome shotgun (WGS) entry which is preliminary data.</text>
</comment>
<dbReference type="AlphaFoldDB" id="A0A1F5Z432"/>
<evidence type="ECO:0000313" key="10">
    <source>
        <dbReference type="EMBL" id="OGG07186.1"/>
    </source>
</evidence>
<evidence type="ECO:0000256" key="1">
    <source>
        <dbReference type="ARBA" id="ARBA00004651"/>
    </source>
</evidence>
<evidence type="ECO:0000256" key="7">
    <source>
        <dbReference type="ARBA" id="ARBA00023136"/>
    </source>
</evidence>
<dbReference type="PANTHER" id="PTHR33908">
    <property type="entry name" value="MANNOSYLTRANSFERASE YKCB-RELATED"/>
    <property type="match status" value="1"/>
</dbReference>
<feature type="domain" description="Glycosyltransferase RgtA/B/C/D-like" evidence="9">
    <location>
        <begin position="56"/>
        <end position="185"/>
    </location>
</feature>
<feature type="transmembrane region" description="Helical" evidence="8">
    <location>
        <begin position="76"/>
        <end position="97"/>
    </location>
</feature>
<feature type="transmembrane region" description="Helical" evidence="8">
    <location>
        <begin position="339"/>
        <end position="358"/>
    </location>
</feature>
<feature type="transmembrane region" description="Helical" evidence="8">
    <location>
        <begin position="370"/>
        <end position="389"/>
    </location>
</feature>
<evidence type="ECO:0000256" key="5">
    <source>
        <dbReference type="ARBA" id="ARBA00022692"/>
    </source>
</evidence>
<name>A0A1F5Z432_9BACT</name>
<reference evidence="10 11" key="1">
    <citation type="journal article" date="2016" name="Nat. Commun.">
        <title>Thousands of microbial genomes shed light on interconnected biogeochemical processes in an aquifer system.</title>
        <authorList>
            <person name="Anantharaman K."/>
            <person name="Brown C.T."/>
            <person name="Hug L.A."/>
            <person name="Sharon I."/>
            <person name="Castelle C.J."/>
            <person name="Probst A.J."/>
            <person name="Thomas B.C."/>
            <person name="Singh A."/>
            <person name="Wilkins M.J."/>
            <person name="Karaoz U."/>
            <person name="Brodie E.L."/>
            <person name="Williams K.H."/>
            <person name="Hubbard S.S."/>
            <person name="Banfield J.F."/>
        </authorList>
    </citation>
    <scope>NUCLEOTIDE SEQUENCE [LARGE SCALE GENOMIC DNA]</scope>
</reference>
<evidence type="ECO:0000256" key="8">
    <source>
        <dbReference type="SAM" id="Phobius"/>
    </source>
</evidence>
<feature type="transmembrane region" description="Helical" evidence="8">
    <location>
        <begin position="47"/>
        <end position="69"/>
    </location>
</feature>
<keyword evidence="2" id="KW-1003">Cell membrane</keyword>
<keyword evidence="5 8" id="KW-0812">Transmembrane</keyword>
<organism evidence="10 11">
    <name type="scientific">Candidatus Gottesmanbacteria bacterium RIFCSPHIGHO2_01_FULL_40_15</name>
    <dbReference type="NCBI Taxonomy" id="1798376"/>
    <lineage>
        <taxon>Bacteria</taxon>
        <taxon>Candidatus Gottesmaniibacteriota</taxon>
    </lineage>
</organism>
<sequence>MKTVLFLLTVITAVFSRLYLLDSLPGEWFGDISNVHEYMMLILAGKWPFYFFQSPGPVYHYLIAPLVIIFKNNGYLTYKISSVIVSLAGLVSAYFFIKAASDRKTAMTGILVMGISFWYLIWSRIGNSQIVIVLLSCLLGYFLLIYTDNRKLTHLYSGAMAASLGLYTYPQTFIFPVIFTAVIFFVNIYSNQIDSKGTAVFTGRLNSRSFHIISAFIIILISALPFRNLLIKQNDLFTNGYVGEKVFSDELKKPEKFIIKFIENYKKTLLMFHVKGDGIFRVNVPGMPAVDRISGFYLLIGIPGLYIISRKKLLIILFLTLFLLIPTAAPAINPSEIPSSSRTVAVIPFIILFIAVGIRKIEELMRVPWGKAGTALISVLFILSAYINYKNYFISYPQELPDRNFPAGKIIATHIDRNISPDTSIYFGSCCWGAWGQPEPKSIAYQMKKEKKFIEYGHFLNSCKEVRSLPAAVIVGPKDLGLIEEYRECFPDLTNSEVKDENDNNIFMIISVNR</sequence>
<evidence type="ECO:0000256" key="2">
    <source>
        <dbReference type="ARBA" id="ARBA00022475"/>
    </source>
</evidence>
<dbReference type="Proteomes" id="UP000177354">
    <property type="component" value="Unassembled WGS sequence"/>
</dbReference>
<feature type="transmembrane region" description="Helical" evidence="8">
    <location>
        <begin position="210"/>
        <end position="230"/>
    </location>
</feature>
<feature type="transmembrane region" description="Helical" evidence="8">
    <location>
        <begin position="313"/>
        <end position="333"/>
    </location>
</feature>
<accession>A0A1F5Z432</accession>
<keyword evidence="7 8" id="KW-0472">Membrane</keyword>